<dbReference type="EMBL" id="KK107570">
    <property type="protein sequence ID" value="EZA48765.1"/>
    <property type="molecule type" value="Genomic_DNA"/>
</dbReference>
<sequence>RDGSGSGDLGNRGGVRGVCYGGGVRGVCHGGGVRGVCHGGGMRGVGEGGSDGWRGELSNGSGVGEGSGGDRGGIFGNGGGIGERRSVRHGGGDLGYGGGVGERSSVRNGCGVGEGSSVRNGGGDLGNGGSIGEGCGVRNVSDGGGDGLDGDSSGFLADYGVESVDRVSGVVDNAPGTVGLQERVAALDEVAIAGLLLALGVAGQAVVHIIGIAVLGMRVVVGVHGLSHHGFGDGSGVGQRGGGCRGVGQRDARCENTGVGDGHEGGKSDELKRSTDKFLFYFTIQFLSRQII</sequence>
<keyword evidence="3" id="KW-1185">Reference proteome</keyword>
<organism evidence="2 3">
    <name type="scientific">Ooceraea biroi</name>
    <name type="common">Clonal raider ant</name>
    <name type="synonym">Cerapachys biroi</name>
    <dbReference type="NCBI Taxonomy" id="2015173"/>
    <lineage>
        <taxon>Eukaryota</taxon>
        <taxon>Metazoa</taxon>
        <taxon>Ecdysozoa</taxon>
        <taxon>Arthropoda</taxon>
        <taxon>Hexapoda</taxon>
        <taxon>Insecta</taxon>
        <taxon>Pterygota</taxon>
        <taxon>Neoptera</taxon>
        <taxon>Endopterygota</taxon>
        <taxon>Hymenoptera</taxon>
        <taxon>Apocrita</taxon>
        <taxon>Aculeata</taxon>
        <taxon>Formicoidea</taxon>
        <taxon>Formicidae</taxon>
        <taxon>Dorylinae</taxon>
        <taxon>Ooceraea</taxon>
    </lineage>
</organism>
<name>A0A026VYM9_OOCBI</name>
<accession>A0A026VYM9</accession>
<evidence type="ECO:0000313" key="2">
    <source>
        <dbReference type="EMBL" id="EZA48765.1"/>
    </source>
</evidence>
<gene>
    <name evidence="2" type="ORF">X777_12681</name>
</gene>
<feature type="region of interest" description="Disordered" evidence="1">
    <location>
        <begin position="45"/>
        <end position="100"/>
    </location>
</feature>
<dbReference type="Proteomes" id="UP000053097">
    <property type="component" value="Unassembled WGS sequence"/>
</dbReference>
<dbReference type="AlphaFoldDB" id="A0A026VYM9"/>
<protein>
    <submittedName>
        <fullName evidence="2">Uncharacterized protein</fullName>
    </submittedName>
</protein>
<evidence type="ECO:0000313" key="3">
    <source>
        <dbReference type="Proteomes" id="UP000053097"/>
    </source>
</evidence>
<reference evidence="2 3" key="1">
    <citation type="journal article" date="2014" name="Curr. Biol.">
        <title>The genome of the clonal raider ant Cerapachys biroi.</title>
        <authorList>
            <person name="Oxley P.R."/>
            <person name="Ji L."/>
            <person name="Fetter-Pruneda I."/>
            <person name="McKenzie S.K."/>
            <person name="Li C."/>
            <person name="Hu H."/>
            <person name="Zhang G."/>
            <person name="Kronauer D.J."/>
        </authorList>
    </citation>
    <scope>NUCLEOTIDE SEQUENCE [LARGE SCALE GENOMIC DNA]</scope>
</reference>
<proteinExistence type="predicted"/>
<evidence type="ECO:0000256" key="1">
    <source>
        <dbReference type="SAM" id="MobiDB-lite"/>
    </source>
</evidence>
<feature type="compositionally biased region" description="Gly residues" evidence="1">
    <location>
        <begin position="61"/>
        <end position="81"/>
    </location>
</feature>
<feature type="non-terminal residue" evidence="2">
    <location>
        <position position="1"/>
    </location>
</feature>